<protein>
    <recommendedName>
        <fullName evidence="3">ABC transporter domain-containing protein</fullName>
    </recommendedName>
</protein>
<name>A0A0B5AIY1_9BACL</name>
<evidence type="ECO:0000313" key="5">
    <source>
        <dbReference type="Proteomes" id="UP000031449"/>
    </source>
</evidence>
<keyword evidence="1" id="KW-0547">Nucleotide-binding</keyword>
<dbReference type="AlphaFoldDB" id="A0A0B5AIY1"/>
<dbReference type="GO" id="GO:0016887">
    <property type="term" value="F:ATP hydrolysis activity"/>
    <property type="evidence" value="ECO:0007669"/>
    <property type="project" value="InterPro"/>
</dbReference>
<dbReference type="SUPFAM" id="SSF52540">
    <property type="entry name" value="P-loop containing nucleoside triphosphate hydrolases"/>
    <property type="match status" value="1"/>
</dbReference>
<evidence type="ECO:0000313" key="4">
    <source>
        <dbReference type="EMBL" id="AJD90036.1"/>
    </source>
</evidence>
<dbReference type="PANTHER" id="PTHR43158">
    <property type="entry name" value="SKFA PEPTIDE EXPORT ATP-BINDING PROTEIN SKFE"/>
    <property type="match status" value="1"/>
</dbReference>
<dbReference type="KEGG" id="jeo:JMA_07190"/>
<feature type="domain" description="ABC transporter" evidence="3">
    <location>
        <begin position="4"/>
        <end position="229"/>
    </location>
</feature>
<dbReference type="GO" id="GO:0005524">
    <property type="term" value="F:ATP binding"/>
    <property type="evidence" value="ECO:0007669"/>
    <property type="project" value="UniProtKB-KW"/>
</dbReference>
<dbReference type="HOGENOM" id="CLU_000604_1_2_9"/>
<dbReference type="OrthoDB" id="9804819at2"/>
<accession>A0A0B5AIY1</accession>
<dbReference type="PROSITE" id="PS50893">
    <property type="entry name" value="ABC_TRANSPORTER_2"/>
    <property type="match status" value="1"/>
</dbReference>
<dbReference type="InterPro" id="IPR027417">
    <property type="entry name" value="P-loop_NTPase"/>
</dbReference>
<dbReference type="CDD" id="cd03230">
    <property type="entry name" value="ABC_DR_subfamily_A"/>
    <property type="match status" value="1"/>
</dbReference>
<evidence type="ECO:0000259" key="3">
    <source>
        <dbReference type="PROSITE" id="PS50893"/>
    </source>
</evidence>
<dbReference type="SMART" id="SM00382">
    <property type="entry name" value="AAA"/>
    <property type="match status" value="1"/>
</dbReference>
<dbReference type="BioCyc" id="JESP1508404:G14D9-9936-MONOMER"/>
<dbReference type="STRING" id="1508404.JMA_07190"/>
<keyword evidence="5" id="KW-1185">Reference proteome</keyword>
<reference evidence="4 5" key="1">
    <citation type="submission" date="2014-08" db="EMBL/GenBank/DDBJ databases">
        <title>Complete genome of a marine bacteria Jeotgalibacillus malaysiensis.</title>
        <authorList>
            <person name="Yaakop A.S."/>
            <person name="Chan K.-G."/>
            <person name="Goh K.M."/>
        </authorList>
    </citation>
    <scope>NUCLEOTIDE SEQUENCE [LARGE SCALE GENOMIC DNA]</scope>
    <source>
        <strain evidence="4 5">D5</strain>
    </source>
</reference>
<dbReference type="InterPro" id="IPR003439">
    <property type="entry name" value="ABC_transporter-like_ATP-bd"/>
</dbReference>
<dbReference type="PANTHER" id="PTHR43158:SF2">
    <property type="entry name" value="SKFA PEPTIDE EXPORT ATP-BINDING PROTEIN SKFE"/>
    <property type="match status" value="1"/>
</dbReference>
<organism evidence="4 5">
    <name type="scientific">Jeotgalibacillus malaysiensis</name>
    <dbReference type="NCBI Taxonomy" id="1508404"/>
    <lineage>
        <taxon>Bacteria</taxon>
        <taxon>Bacillati</taxon>
        <taxon>Bacillota</taxon>
        <taxon>Bacilli</taxon>
        <taxon>Bacillales</taxon>
        <taxon>Caryophanaceae</taxon>
        <taxon>Jeotgalibacillus</taxon>
    </lineage>
</organism>
<dbReference type="Proteomes" id="UP000031449">
    <property type="component" value="Chromosome"/>
</dbReference>
<evidence type="ECO:0000256" key="1">
    <source>
        <dbReference type="ARBA" id="ARBA00022741"/>
    </source>
</evidence>
<dbReference type="Pfam" id="PF00005">
    <property type="entry name" value="ABC_tran"/>
    <property type="match status" value="1"/>
</dbReference>
<evidence type="ECO:0000256" key="2">
    <source>
        <dbReference type="ARBA" id="ARBA00022840"/>
    </source>
</evidence>
<dbReference type="InterPro" id="IPR003593">
    <property type="entry name" value="AAA+_ATPase"/>
</dbReference>
<keyword evidence="2" id="KW-0067">ATP-binding</keyword>
<dbReference type="Gene3D" id="3.40.50.300">
    <property type="entry name" value="P-loop containing nucleotide triphosphate hydrolases"/>
    <property type="match status" value="1"/>
</dbReference>
<gene>
    <name evidence="4" type="ORF">JMA_07190</name>
</gene>
<proteinExistence type="predicted"/>
<sequence length="301" mass="33317">MTVIECSHLEKRYKNGAGVKDADFIIQENTITGIVGRNGSGKTTLMKTIAGYLKKTGGDISVFGETPFNSLKVSANSMYLDEYTVFSNALTTKDILHHHGRFYPNWDADLAKKLANYFAIPMNVGTDYLSKGQKNTFFGILGLAARCPLTIFDEPTTGMDASVRKDFYRALLKDYLAHPRTILISSHHLDEIDELIEDLLLIDGGRSILHLPIEEVKEYSMAVSGPAMQVENWSAQQDVIARLEEKGGFSTVIVKNHFTAAEKAAARDLRFTPVSASDLCVYLTRRNIGGIDDVFSNSQHG</sequence>
<dbReference type="EMBL" id="CP009416">
    <property type="protein sequence ID" value="AJD90036.1"/>
    <property type="molecule type" value="Genomic_DNA"/>
</dbReference>